<dbReference type="GO" id="GO:0016075">
    <property type="term" value="P:rRNA catabolic process"/>
    <property type="evidence" value="ECO:0007669"/>
    <property type="project" value="TreeGrafter"/>
</dbReference>
<dbReference type="OrthoDB" id="372487at2759"/>
<gene>
    <name evidence="7" type="ORF">HF325_000215</name>
</gene>
<sequence length="531" mass="61755">MGIPKFFRFISERWPLISQLIAGDNIPEFDNLYLDMNSILHTCTHLDDDTLHRMTEDQMYLAIFNYIDHLFDIIKPKEVFYMAIDGVAPRAKMNQQRARRFRTAYEAEQNLRKAVSQGAEIPKEDPFDSNAITPGTEFMAKLTQNLKYFIHKKMSEDPRWANIKIVLSGHEVPGEGEHKIMQFIRAMKSQPDYNANMRHCIYGLDADLIVLGLVTHDPHFSLLREEVTFGPRSKKKSGDVHDQKFFLLHLSLLREYMGLEFQDLDGQLPFAYDFERILDDFILIMYVIGNDFLPHLPDLHINKGAFPLLIGAFKQSIRHMDGYLNEGGKINFQRLSVWLDYLSEFELENFEKDSVDVDWFNKRLEDISITGEKKRERTGKSLILKEEKELVLVLKKWLLTIATKPIAELTQLANEDNLPVFSVPAELAKKNLDFLKKLAMETGFLLVHSRSNDTYEAIVDVDGISPYETDEEYQSRVLEICETVKKYESSNTVATDELMKEAKDLYNKKFIESKDKYYKENCTSRFTTTTR</sequence>
<feature type="domain" description="Xrn1 helical" evidence="6">
    <location>
        <begin position="272"/>
        <end position="368"/>
    </location>
</feature>
<evidence type="ECO:0000259" key="6">
    <source>
        <dbReference type="Pfam" id="PF17846"/>
    </source>
</evidence>
<dbReference type="EMBL" id="JACBPP010000001">
    <property type="protein sequence ID" value="KAF8004758.1"/>
    <property type="molecule type" value="Genomic_DNA"/>
</dbReference>
<dbReference type="GO" id="GO:0003723">
    <property type="term" value="F:RNA binding"/>
    <property type="evidence" value="ECO:0007669"/>
    <property type="project" value="TreeGrafter"/>
</dbReference>
<comment type="caution">
    <text evidence="7">The sequence shown here is derived from an EMBL/GenBank/DDBJ whole genome shotgun (WGS) entry which is preliminary data.</text>
</comment>
<dbReference type="PANTHER" id="PTHR12341">
    <property type="entry name" value="5'-&gt;3' EXORIBONUCLEASE"/>
    <property type="match status" value="1"/>
</dbReference>
<dbReference type="InterPro" id="IPR027073">
    <property type="entry name" value="5_3_exoribonuclease"/>
</dbReference>
<dbReference type="Pfam" id="PF03159">
    <property type="entry name" value="XRN_N"/>
    <property type="match status" value="1"/>
</dbReference>
<dbReference type="GO" id="GO:0000956">
    <property type="term" value="P:nuclear-transcribed mRNA catabolic process"/>
    <property type="evidence" value="ECO:0007669"/>
    <property type="project" value="TreeGrafter"/>
</dbReference>
<evidence type="ECO:0000313" key="8">
    <source>
        <dbReference type="Proteomes" id="UP000649328"/>
    </source>
</evidence>
<evidence type="ECO:0000256" key="4">
    <source>
        <dbReference type="ARBA" id="ARBA00038299"/>
    </source>
</evidence>
<evidence type="ECO:0000256" key="1">
    <source>
        <dbReference type="ARBA" id="ARBA00022722"/>
    </source>
</evidence>
<dbReference type="AlphaFoldDB" id="A0A8H7GWI8"/>
<evidence type="ECO:0000256" key="2">
    <source>
        <dbReference type="ARBA" id="ARBA00022801"/>
    </source>
</evidence>
<dbReference type="InterPro" id="IPR041412">
    <property type="entry name" value="Xrn1_helical"/>
</dbReference>
<dbReference type="GO" id="GO:0005634">
    <property type="term" value="C:nucleus"/>
    <property type="evidence" value="ECO:0007669"/>
    <property type="project" value="TreeGrafter"/>
</dbReference>
<dbReference type="Pfam" id="PF17846">
    <property type="entry name" value="XRN_M"/>
    <property type="match status" value="1"/>
</dbReference>
<protein>
    <submittedName>
        <fullName evidence="7">Uncharacterized protein</fullName>
    </submittedName>
</protein>
<accession>A0A8H7GWI8</accession>
<comment type="similarity">
    <text evidence="4">Belongs to the 5'-3' exonuclease family.</text>
</comment>
<dbReference type="Proteomes" id="UP000649328">
    <property type="component" value="Unassembled WGS sequence"/>
</dbReference>
<name>A0A8H7GWI8_9ASCO</name>
<dbReference type="InterPro" id="IPR004859">
    <property type="entry name" value="Xrn1_N"/>
</dbReference>
<dbReference type="Gene3D" id="3.30.1370.250">
    <property type="match status" value="1"/>
</dbReference>
<keyword evidence="2" id="KW-0378">Hydrolase</keyword>
<keyword evidence="1" id="KW-0540">Nuclease</keyword>
<dbReference type="FunFam" id="3.40.50.12390:FF:000002">
    <property type="entry name" value="5'-3' exoribonuclease 1"/>
    <property type="match status" value="1"/>
</dbReference>
<proteinExistence type="inferred from homology"/>
<organism evidence="7 8">
    <name type="scientific">Metschnikowia pulcherrima</name>
    <dbReference type="NCBI Taxonomy" id="27326"/>
    <lineage>
        <taxon>Eukaryota</taxon>
        <taxon>Fungi</taxon>
        <taxon>Dikarya</taxon>
        <taxon>Ascomycota</taxon>
        <taxon>Saccharomycotina</taxon>
        <taxon>Pichiomycetes</taxon>
        <taxon>Metschnikowiaceae</taxon>
        <taxon>Metschnikowia</taxon>
    </lineage>
</organism>
<dbReference type="CDD" id="cd18673">
    <property type="entry name" value="PIN_XRN1-2-like"/>
    <property type="match status" value="1"/>
</dbReference>
<dbReference type="PANTHER" id="PTHR12341:SF7">
    <property type="entry name" value="5'-3' EXORIBONUCLEASE 1"/>
    <property type="match status" value="1"/>
</dbReference>
<reference evidence="7" key="1">
    <citation type="submission" date="2020-10" db="EMBL/GenBank/DDBJ databases">
        <title>The Whole-Genome Sequence of Metschnikowia persimmonesis, a Novel Endophytic Yeast Species Isolated from Medicinal Plant Diospyros kaki Thumb.</title>
        <authorList>
            <person name="Rahmat E."/>
            <person name="Kang Y."/>
        </authorList>
    </citation>
    <scope>NUCLEOTIDE SEQUENCE</scope>
    <source>
        <strain evidence="7">KIOM G15050</strain>
    </source>
</reference>
<evidence type="ECO:0000313" key="7">
    <source>
        <dbReference type="EMBL" id="KAF8004758.1"/>
    </source>
</evidence>
<keyword evidence="3" id="KW-0269">Exonuclease</keyword>
<dbReference type="Gene3D" id="3.40.50.12390">
    <property type="match status" value="2"/>
</dbReference>
<evidence type="ECO:0000259" key="5">
    <source>
        <dbReference type="Pfam" id="PF03159"/>
    </source>
</evidence>
<evidence type="ECO:0000256" key="3">
    <source>
        <dbReference type="ARBA" id="ARBA00022839"/>
    </source>
</evidence>
<keyword evidence="8" id="KW-1185">Reference proteome</keyword>
<feature type="domain" description="Xrn1 N-terminal" evidence="5">
    <location>
        <begin position="1"/>
        <end position="226"/>
    </location>
</feature>
<dbReference type="GO" id="GO:0004534">
    <property type="term" value="F:5'-3' RNA exonuclease activity"/>
    <property type="evidence" value="ECO:0007669"/>
    <property type="project" value="TreeGrafter"/>
</dbReference>